<gene>
    <name evidence="1" type="ORF">BC938DRAFT_480928</name>
</gene>
<dbReference type="EMBL" id="RBNJ01005453">
    <property type="protein sequence ID" value="RUS29205.1"/>
    <property type="molecule type" value="Genomic_DNA"/>
</dbReference>
<dbReference type="AlphaFoldDB" id="A0A433QHC8"/>
<organism evidence="1 2">
    <name type="scientific">Jimgerdemannia flammicorona</name>
    <dbReference type="NCBI Taxonomy" id="994334"/>
    <lineage>
        <taxon>Eukaryota</taxon>
        <taxon>Fungi</taxon>
        <taxon>Fungi incertae sedis</taxon>
        <taxon>Mucoromycota</taxon>
        <taxon>Mucoromycotina</taxon>
        <taxon>Endogonomycetes</taxon>
        <taxon>Endogonales</taxon>
        <taxon>Endogonaceae</taxon>
        <taxon>Jimgerdemannia</taxon>
    </lineage>
</organism>
<proteinExistence type="predicted"/>
<evidence type="ECO:0000313" key="1">
    <source>
        <dbReference type="EMBL" id="RUS29205.1"/>
    </source>
</evidence>
<sequence>MDTVIDDAQPQYLHLPQEIPQDNYILGRRAPTLSRFLIHAQLPAGQGSLKSNDFGARAGPLADEPILKPILCM</sequence>
<accession>A0A433QHC8</accession>
<evidence type="ECO:0000313" key="2">
    <source>
        <dbReference type="Proteomes" id="UP000274822"/>
    </source>
</evidence>
<dbReference type="Proteomes" id="UP000274822">
    <property type="component" value="Unassembled WGS sequence"/>
</dbReference>
<comment type="caution">
    <text evidence="1">The sequence shown here is derived from an EMBL/GenBank/DDBJ whole genome shotgun (WGS) entry which is preliminary data.</text>
</comment>
<protein>
    <submittedName>
        <fullName evidence="1">Uncharacterized protein</fullName>
    </submittedName>
</protein>
<keyword evidence="2" id="KW-1185">Reference proteome</keyword>
<name>A0A433QHC8_9FUNG</name>
<reference evidence="1 2" key="1">
    <citation type="journal article" date="2018" name="New Phytol.">
        <title>Phylogenomics of Endogonaceae and evolution of mycorrhizas within Mucoromycota.</title>
        <authorList>
            <person name="Chang Y."/>
            <person name="Desiro A."/>
            <person name="Na H."/>
            <person name="Sandor L."/>
            <person name="Lipzen A."/>
            <person name="Clum A."/>
            <person name="Barry K."/>
            <person name="Grigoriev I.V."/>
            <person name="Martin F.M."/>
            <person name="Stajich J.E."/>
            <person name="Smith M.E."/>
            <person name="Bonito G."/>
            <person name="Spatafora J.W."/>
        </authorList>
    </citation>
    <scope>NUCLEOTIDE SEQUENCE [LARGE SCALE GENOMIC DNA]</scope>
    <source>
        <strain evidence="1 2">AD002</strain>
    </source>
</reference>